<comment type="similarity">
    <text evidence="3">Belongs to the CSN8 family.</text>
</comment>
<keyword evidence="7" id="KW-0539">Nucleus</keyword>
<dbReference type="InterPro" id="IPR033205">
    <property type="entry name" value="COP9_CSN8"/>
</dbReference>
<protein>
    <recommendedName>
        <fullName evidence="4">COP9 signalosome complex subunit 8</fullName>
    </recommendedName>
</protein>
<evidence type="ECO:0000256" key="2">
    <source>
        <dbReference type="ARBA" id="ARBA00004496"/>
    </source>
</evidence>
<dbReference type="Pfam" id="PF10075">
    <property type="entry name" value="CSN8_PSD8_EIF3K"/>
    <property type="match status" value="1"/>
</dbReference>
<organism evidence="9 10">
    <name type="scientific">Leptidea sinapis</name>
    <dbReference type="NCBI Taxonomy" id="189913"/>
    <lineage>
        <taxon>Eukaryota</taxon>
        <taxon>Metazoa</taxon>
        <taxon>Ecdysozoa</taxon>
        <taxon>Arthropoda</taxon>
        <taxon>Hexapoda</taxon>
        <taxon>Insecta</taxon>
        <taxon>Pterygota</taxon>
        <taxon>Neoptera</taxon>
        <taxon>Endopterygota</taxon>
        <taxon>Lepidoptera</taxon>
        <taxon>Glossata</taxon>
        <taxon>Ditrysia</taxon>
        <taxon>Papilionoidea</taxon>
        <taxon>Pieridae</taxon>
        <taxon>Dismorphiinae</taxon>
        <taxon>Leptidea</taxon>
    </lineage>
</organism>
<keyword evidence="5" id="KW-0963">Cytoplasm</keyword>
<dbReference type="GO" id="GO:0008180">
    <property type="term" value="C:COP9 signalosome"/>
    <property type="evidence" value="ECO:0007669"/>
    <property type="project" value="UniProtKB-KW"/>
</dbReference>
<dbReference type="InterPro" id="IPR000717">
    <property type="entry name" value="PCI_dom"/>
</dbReference>
<dbReference type="PANTHER" id="PTHR13339">
    <property type="entry name" value="COP9 SIGNALOSOME COMPLEX SUBUNIT 8"/>
    <property type="match status" value="1"/>
</dbReference>
<evidence type="ECO:0000256" key="5">
    <source>
        <dbReference type="ARBA" id="ARBA00022490"/>
    </source>
</evidence>
<dbReference type="PROSITE" id="PS50250">
    <property type="entry name" value="PCI"/>
    <property type="match status" value="1"/>
</dbReference>
<keyword evidence="10" id="KW-1185">Reference proteome</keyword>
<evidence type="ECO:0000256" key="7">
    <source>
        <dbReference type="ARBA" id="ARBA00023242"/>
    </source>
</evidence>
<dbReference type="GO" id="GO:0005737">
    <property type="term" value="C:cytoplasm"/>
    <property type="evidence" value="ECO:0007669"/>
    <property type="project" value="UniProtKB-SubCell"/>
</dbReference>
<dbReference type="Gene3D" id="1.25.40.990">
    <property type="match status" value="1"/>
</dbReference>
<evidence type="ECO:0000256" key="1">
    <source>
        <dbReference type="ARBA" id="ARBA00004123"/>
    </source>
</evidence>
<evidence type="ECO:0000313" key="10">
    <source>
        <dbReference type="Proteomes" id="UP000324832"/>
    </source>
</evidence>
<reference evidence="9 10" key="1">
    <citation type="submission" date="2017-07" db="EMBL/GenBank/DDBJ databases">
        <authorList>
            <person name="Talla V."/>
            <person name="Backstrom N."/>
        </authorList>
    </citation>
    <scope>NUCLEOTIDE SEQUENCE [LARGE SCALE GENOMIC DNA]</scope>
</reference>
<proteinExistence type="inferred from homology"/>
<dbReference type="PANTHER" id="PTHR13339:SF0">
    <property type="entry name" value="COP9 SIGNALOSOME COMPLEX SUBUNIT 8"/>
    <property type="match status" value="1"/>
</dbReference>
<evidence type="ECO:0000256" key="6">
    <source>
        <dbReference type="ARBA" id="ARBA00022790"/>
    </source>
</evidence>
<dbReference type="GO" id="GO:0010387">
    <property type="term" value="P:COP9 signalosome assembly"/>
    <property type="evidence" value="ECO:0007669"/>
    <property type="project" value="InterPro"/>
</dbReference>
<evidence type="ECO:0000313" key="9">
    <source>
        <dbReference type="EMBL" id="VVD01779.1"/>
    </source>
</evidence>
<accession>A0A5E4QX90</accession>
<feature type="domain" description="PCI" evidence="8">
    <location>
        <begin position="1"/>
        <end position="161"/>
    </location>
</feature>
<dbReference type="Proteomes" id="UP000324832">
    <property type="component" value="Unassembled WGS sequence"/>
</dbReference>
<gene>
    <name evidence="9" type="ORF">LSINAPIS_LOCUS12121</name>
</gene>
<dbReference type="GO" id="GO:0000338">
    <property type="term" value="P:protein deneddylation"/>
    <property type="evidence" value="ECO:0007669"/>
    <property type="project" value="InterPro"/>
</dbReference>
<evidence type="ECO:0000256" key="3">
    <source>
        <dbReference type="ARBA" id="ARBA00008252"/>
    </source>
</evidence>
<sequence>MITNFDKLCGELEKQELEAPNGVAPAATYAQLLAIYLYQNDLIPQNITSSNPEISAIWAVGQKLWKKDLPRMYQALAAYHWVEPVATIMRALEERARERALNLIGKSYSSISIESVLAVTGLSKEAVLQICRERKWELDDDGVTVRPVPPVQPTPLHTSSEDQLFKLTDFNQFSSVDAKMCAKVPNLWNNMAEN</sequence>
<dbReference type="AlphaFoldDB" id="A0A5E4QX90"/>
<evidence type="ECO:0000259" key="8">
    <source>
        <dbReference type="PROSITE" id="PS50250"/>
    </source>
</evidence>
<dbReference type="EMBL" id="FZQP02005554">
    <property type="protein sequence ID" value="VVD01779.1"/>
    <property type="molecule type" value="Genomic_DNA"/>
</dbReference>
<comment type="subcellular location">
    <subcellularLocation>
        <location evidence="2">Cytoplasm</location>
    </subcellularLocation>
    <subcellularLocation>
        <location evidence="1">Nucleus</location>
    </subcellularLocation>
</comment>
<name>A0A5E4QX90_9NEOP</name>
<evidence type="ECO:0000256" key="4">
    <source>
        <dbReference type="ARBA" id="ARBA00014875"/>
    </source>
</evidence>
<keyword evidence="6" id="KW-0736">Signalosome</keyword>
<dbReference type="InterPro" id="IPR033464">
    <property type="entry name" value="CSN8_PSD8_EIF3K"/>
</dbReference>